<dbReference type="RefSeq" id="WP_132314264.1">
    <property type="nucleotide sequence ID" value="NZ_SMAR01000063.1"/>
</dbReference>
<accession>A0A4R3ND62</accession>
<dbReference type="PROSITE" id="PS51318">
    <property type="entry name" value="TAT"/>
    <property type="match status" value="1"/>
</dbReference>
<proteinExistence type="predicted"/>
<comment type="caution">
    <text evidence="1">The sequence shown here is derived from an EMBL/GenBank/DDBJ whole genome shotgun (WGS) entry which is preliminary data.</text>
</comment>
<evidence type="ECO:0000313" key="2">
    <source>
        <dbReference type="Proteomes" id="UP000295097"/>
    </source>
</evidence>
<dbReference type="NCBIfam" id="TIGR01409">
    <property type="entry name" value="TAT_signal_seq"/>
    <property type="match status" value="1"/>
</dbReference>
<evidence type="ECO:0000313" key="1">
    <source>
        <dbReference type="EMBL" id="TCT28440.1"/>
    </source>
</evidence>
<dbReference type="InterPro" id="IPR027056">
    <property type="entry name" value="Gluconate_2DH_su3"/>
</dbReference>
<keyword evidence="2" id="KW-1185">Reference proteome</keyword>
<dbReference type="EMBL" id="SMAR01000063">
    <property type="protein sequence ID" value="TCT28440.1"/>
    <property type="molecule type" value="Genomic_DNA"/>
</dbReference>
<protein>
    <submittedName>
        <fullName evidence="1">Gluconate 2-dehydrogenase gamma chain</fullName>
    </submittedName>
</protein>
<dbReference type="Proteomes" id="UP000295097">
    <property type="component" value="Unassembled WGS sequence"/>
</dbReference>
<organism evidence="1 2">
    <name type="scientific">Martelella mediterranea</name>
    <dbReference type="NCBI Taxonomy" id="293089"/>
    <lineage>
        <taxon>Bacteria</taxon>
        <taxon>Pseudomonadati</taxon>
        <taxon>Pseudomonadota</taxon>
        <taxon>Alphaproteobacteria</taxon>
        <taxon>Hyphomicrobiales</taxon>
        <taxon>Aurantimonadaceae</taxon>
        <taxon>Martelella</taxon>
    </lineage>
</organism>
<dbReference type="Pfam" id="PF13618">
    <property type="entry name" value="Gluconate_2-dh3"/>
    <property type="match status" value="1"/>
</dbReference>
<dbReference type="AlphaFoldDB" id="A0A4R3ND62"/>
<sequence length="235" mass="25668">MRDMPGRPSRRGFLKGTAAGVTIASLAGSVKAQAPEKEAPPPLDQYERVYLNEAEWAFLMAACDRLIPSDGAGPGALDCRVPVFIDRQLAGSFGKASTWYMQGPFDPSAEPTLGFQSPLTPAEIYRKAIPVFQDWCRQKHGDVFEKLATDKQDSALTSLQNGDVPLAAELRDFFSFLLANTKEGYFADPSYGGNYDMQAWVYIGFPGARGAYTSWPGRENVEYPLGPVAINGDRA</sequence>
<gene>
    <name evidence="1" type="ORF">EDC90_10637</name>
</gene>
<name>A0A4R3ND62_9HYPH</name>
<reference evidence="1 2" key="1">
    <citation type="submission" date="2019-03" db="EMBL/GenBank/DDBJ databases">
        <title>Freshwater and sediment microbial communities from various areas in North America, analyzing microbe dynamics in response to fracking.</title>
        <authorList>
            <person name="Lamendella R."/>
        </authorList>
    </citation>
    <scope>NUCLEOTIDE SEQUENCE [LARGE SCALE GENOMIC DNA]</scope>
    <source>
        <strain evidence="1 2">175.2</strain>
    </source>
</reference>
<dbReference type="InterPro" id="IPR006311">
    <property type="entry name" value="TAT_signal"/>
</dbReference>
<dbReference type="InterPro" id="IPR019546">
    <property type="entry name" value="TAT_signal_bac_arc"/>
</dbReference>
<dbReference type="OrthoDB" id="8400810at2"/>